<dbReference type="GO" id="GO:0045165">
    <property type="term" value="P:cell fate commitment"/>
    <property type="evidence" value="ECO:0007669"/>
    <property type="project" value="TreeGrafter"/>
</dbReference>
<comment type="function">
    <text evidence="9">Ligand for members of the frizzled family of seven transmembrane receptors.</text>
</comment>
<dbReference type="InterPro" id="IPR005817">
    <property type="entry name" value="Wnt"/>
</dbReference>
<protein>
    <recommendedName>
        <fullName evidence="9">Protein Wnt</fullName>
    </recommendedName>
</protein>
<sequence>VVSCSKAFGQEITHNLCKQMKFKRTQALESLCQEHIKYFSFALIGFSEGVKECKKTFSSFRWNCEGNESDSDFKFIDITMARVTKEAAFQMAMVSAGIVDGISEQLFIEKISPLKGKSGKHCKNNRYTRNAGQVFTSKGDCDVDLNPGVKFAVTMVKKWQQTVKSAPVEKQMNLHNAKVGAKAIRMNMQKVCKCAGPSGNCATKCCYQTLKPLSVSAAWLKQQYLSAVKVQADPEGGRNRDGRRRLVKVVDKSPPKDTELIYIMESPDYCLQDKEKNSLGTKGRECKPESNGADKCENLCCGRGYTTKTVVESKRCACQFRWCCKVVCERCQSVVTRHHCK</sequence>
<dbReference type="AlphaFoldDB" id="U5INC1"/>
<evidence type="ECO:0000256" key="7">
    <source>
        <dbReference type="ARBA" id="ARBA00023157"/>
    </source>
</evidence>
<dbReference type="GO" id="GO:0005125">
    <property type="term" value="F:cytokine activity"/>
    <property type="evidence" value="ECO:0007669"/>
    <property type="project" value="TreeGrafter"/>
</dbReference>
<keyword evidence="7" id="KW-1015">Disulfide bond</keyword>
<evidence type="ECO:0000256" key="1">
    <source>
        <dbReference type="ARBA" id="ARBA00004498"/>
    </source>
</evidence>
<dbReference type="SMART" id="SM00097">
    <property type="entry name" value="WNT1"/>
    <property type="match status" value="1"/>
</dbReference>
<dbReference type="PANTHER" id="PTHR12027">
    <property type="entry name" value="WNT RELATED"/>
    <property type="match status" value="1"/>
</dbReference>
<proteinExistence type="evidence at transcript level"/>
<keyword evidence="5" id="KW-0272">Extracellular matrix</keyword>
<keyword evidence="6 9" id="KW-0879">Wnt signaling pathway</keyword>
<organism evidence="10">
    <name type="scientific">Ectopleura larynx</name>
    <dbReference type="NCBI Taxonomy" id="264052"/>
    <lineage>
        <taxon>Eukaryota</taxon>
        <taxon>Metazoa</taxon>
        <taxon>Cnidaria</taxon>
        <taxon>Hydrozoa</taxon>
        <taxon>Hydroidolina</taxon>
        <taxon>Anthoathecata</taxon>
        <taxon>Aplanulata</taxon>
        <taxon>Tubulariidae</taxon>
        <taxon>Ectopleura</taxon>
    </lineage>
</organism>
<dbReference type="CDD" id="cd13113">
    <property type="entry name" value="Wnt"/>
    <property type="match status" value="1"/>
</dbReference>
<dbReference type="GO" id="GO:0005109">
    <property type="term" value="F:frizzled binding"/>
    <property type="evidence" value="ECO:0007669"/>
    <property type="project" value="TreeGrafter"/>
</dbReference>
<dbReference type="InterPro" id="IPR043158">
    <property type="entry name" value="Wnt_C"/>
</dbReference>
<evidence type="ECO:0000256" key="8">
    <source>
        <dbReference type="ARBA" id="ARBA00023288"/>
    </source>
</evidence>
<dbReference type="Pfam" id="PF00110">
    <property type="entry name" value="wnt"/>
    <property type="match status" value="1"/>
</dbReference>
<evidence type="ECO:0000256" key="4">
    <source>
        <dbReference type="ARBA" id="ARBA00022525"/>
    </source>
</evidence>
<keyword evidence="3 9" id="KW-0217">Developmental protein</keyword>
<evidence type="ECO:0000256" key="3">
    <source>
        <dbReference type="ARBA" id="ARBA00022473"/>
    </source>
</evidence>
<evidence type="ECO:0000256" key="6">
    <source>
        <dbReference type="ARBA" id="ARBA00022687"/>
    </source>
</evidence>
<dbReference type="PANTHER" id="PTHR12027:SF70">
    <property type="entry name" value="PROTEIN WNT-16"/>
    <property type="match status" value="1"/>
</dbReference>
<name>U5INC1_9CNID</name>
<comment type="subcellular location">
    <subcellularLocation>
        <location evidence="1 9">Secreted</location>
        <location evidence="1 9">Extracellular space</location>
        <location evidence="1 9">Extracellular matrix</location>
    </subcellularLocation>
</comment>
<evidence type="ECO:0000256" key="5">
    <source>
        <dbReference type="ARBA" id="ARBA00022530"/>
    </source>
</evidence>
<dbReference type="PRINTS" id="PR01349">
    <property type="entry name" value="WNTPROTEIN"/>
</dbReference>
<dbReference type="FunFam" id="3.30.2460.20:FF:000001">
    <property type="entry name" value="Wnt homolog"/>
    <property type="match status" value="1"/>
</dbReference>
<keyword evidence="4" id="KW-0964">Secreted</keyword>
<reference evidence="10" key="1">
    <citation type="journal article" date="2013" name="Evol. Dev.">
        <title>Expression of Wnt pathway genes in polyps and medusa-like structures of Ectopleura larynx (Cnidaria: Hydrozoa).</title>
        <authorList>
            <person name="Nawrocki A.M."/>
            <person name="Cartwright P."/>
        </authorList>
    </citation>
    <scope>NUCLEOTIDE SEQUENCE</scope>
</reference>
<gene>
    <name evidence="10" type="primary">Wnt7</name>
</gene>
<accession>U5INC1</accession>
<dbReference type="Gene3D" id="3.30.2460.20">
    <property type="match status" value="1"/>
</dbReference>
<dbReference type="GO" id="GO:0060070">
    <property type="term" value="P:canonical Wnt signaling pathway"/>
    <property type="evidence" value="ECO:0007669"/>
    <property type="project" value="TreeGrafter"/>
</dbReference>
<dbReference type="GO" id="GO:0005615">
    <property type="term" value="C:extracellular space"/>
    <property type="evidence" value="ECO:0007669"/>
    <property type="project" value="TreeGrafter"/>
</dbReference>
<comment type="similarity">
    <text evidence="2 9">Belongs to the Wnt family.</text>
</comment>
<dbReference type="EMBL" id="KC136816">
    <property type="protein sequence ID" value="AGE97665.1"/>
    <property type="molecule type" value="mRNA"/>
</dbReference>
<keyword evidence="8" id="KW-0449">Lipoprotein</keyword>
<feature type="non-terminal residue" evidence="10">
    <location>
        <position position="1"/>
    </location>
</feature>
<evidence type="ECO:0000313" key="10">
    <source>
        <dbReference type="EMBL" id="AGE97665.1"/>
    </source>
</evidence>
<evidence type="ECO:0000256" key="9">
    <source>
        <dbReference type="RuleBase" id="RU003500"/>
    </source>
</evidence>
<evidence type="ECO:0000256" key="2">
    <source>
        <dbReference type="ARBA" id="ARBA00005683"/>
    </source>
</evidence>
<dbReference type="GO" id="GO:0030182">
    <property type="term" value="P:neuron differentiation"/>
    <property type="evidence" value="ECO:0007669"/>
    <property type="project" value="TreeGrafter"/>
</dbReference>